<dbReference type="PANTHER" id="PTHR23272:SF190">
    <property type="entry name" value="ZINC FINGER, BED-TYPE-RELATED"/>
    <property type="match status" value="1"/>
</dbReference>
<proteinExistence type="predicted"/>
<dbReference type="GO" id="GO:0003677">
    <property type="term" value="F:DNA binding"/>
    <property type="evidence" value="ECO:0007669"/>
    <property type="project" value="InterPro"/>
</dbReference>
<organism evidence="2 3">
    <name type="scientific">Artemisia annua</name>
    <name type="common">Sweet wormwood</name>
    <dbReference type="NCBI Taxonomy" id="35608"/>
    <lineage>
        <taxon>Eukaryota</taxon>
        <taxon>Viridiplantae</taxon>
        <taxon>Streptophyta</taxon>
        <taxon>Embryophyta</taxon>
        <taxon>Tracheophyta</taxon>
        <taxon>Spermatophyta</taxon>
        <taxon>Magnoliopsida</taxon>
        <taxon>eudicotyledons</taxon>
        <taxon>Gunneridae</taxon>
        <taxon>Pentapetalae</taxon>
        <taxon>asterids</taxon>
        <taxon>campanulids</taxon>
        <taxon>Asterales</taxon>
        <taxon>Asteraceae</taxon>
        <taxon>Asteroideae</taxon>
        <taxon>Anthemideae</taxon>
        <taxon>Artemisiinae</taxon>
        <taxon>Artemisia</taxon>
    </lineage>
</organism>
<sequence length="140" mass="16459">MALSMKEKYDKYWDNMDNMNFLLHVALVLDPRNKLYYLKYCLGLIYGEPEESKEEMFESDDEDVSKRGQVVKRVKSTLNELYKRTMATFDCLLKTYGFLTPDLWIETRFSRSPFQEYTDMLAKPTTKAITYVEDAADIAA</sequence>
<dbReference type="EMBL" id="PKPP01005530">
    <property type="protein sequence ID" value="PWA59793.1"/>
    <property type="molecule type" value="Genomic_DNA"/>
</dbReference>
<evidence type="ECO:0000313" key="3">
    <source>
        <dbReference type="Proteomes" id="UP000245207"/>
    </source>
</evidence>
<comment type="caution">
    <text evidence="2">The sequence shown here is derived from an EMBL/GenBank/DDBJ whole genome shotgun (WGS) entry which is preliminary data.</text>
</comment>
<reference evidence="2 3" key="1">
    <citation type="journal article" date="2018" name="Mol. Plant">
        <title>The genome of Artemisia annua provides insight into the evolution of Asteraceae family and artemisinin biosynthesis.</title>
        <authorList>
            <person name="Shen Q."/>
            <person name="Zhang L."/>
            <person name="Liao Z."/>
            <person name="Wang S."/>
            <person name="Yan T."/>
            <person name="Shi P."/>
            <person name="Liu M."/>
            <person name="Fu X."/>
            <person name="Pan Q."/>
            <person name="Wang Y."/>
            <person name="Lv Z."/>
            <person name="Lu X."/>
            <person name="Zhang F."/>
            <person name="Jiang W."/>
            <person name="Ma Y."/>
            <person name="Chen M."/>
            <person name="Hao X."/>
            <person name="Li L."/>
            <person name="Tang Y."/>
            <person name="Lv G."/>
            <person name="Zhou Y."/>
            <person name="Sun X."/>
            <person name="Brodelius P.E."/>
            <person name="Rose J.K.C."/>
            <person name="Tang K."/>
        </authorList>
    </citation>
    <scope>NUCLEOTIDE SEQUENCE [LARGE SCALE GENOMIC DNA]</scope>
    <source>
        <strain evidence="3">cv. Huhao1</strain>
        <tissue evidence="2">Leaf</tissue>
    </source>
</reference>
<protein>
    <submittedName>
        <fullName evidence="2">Double-stranded RNA-binding-like domain-containing protein</fullName>
    </submittedName>
</protein>
<dbReference type="PANTHER" id="PTHR23272">
    <property type="entry name" value="BED FINGER-RELATED"/>
    <property type="match status" value="1"/>
</dbReference>
<feature type="domain" description="hAT-like transposase RNase-H fold" evidence="1">
    <location>
        <begin position="1"/>
        <end position="53"/>
    </location>
</feature>
<keyword evidence="3" id="KW-1185">Reference proteome</keyword>
<evidence type="ECO:0000259" key="1">
    <source>
        <dbReference type="Pfam" id="PF14372"/>
    </source>
</evidence>
<name>A0A2U1MEU9_ARTAN</name>
<dbReference type="STRING" id="35608.A0A2U1MEU9"/>
<gene>
    <name evidence="2" type="ORF">CTI12_AA388250</name>
</gene>
<dbReference type="InterPro" id="IPR025525">
    <property type="entry name" value="hAT-like_transposase_RNase-H"/>
</dbReference>
<dbReference type="Pfam" id="PF14372">
    <property type="entry name" value="hAT-like_RNase-H"/>
    <property type="match status" value="1"/>
</dbReference>
<dbReference type="OrthoDB" id="1436733at2759"/>
<dbReference type="Proteomes" id="UP000245207">
    <property type="component" value="Unassembled WGS sequence"/>
</dbReference>
<accession>A0A2U1MEU9</accession>
<dbReference type="AlphaFoldDB" id="A0A2U1MEU9"/>
<evidence type="ECO:0000313" key="2">
    <source>
        <dbReference type="EMBL" id="PWA59793.1"/>
    </source>
</evidence>